<name>A0A0C3PSD3_PISTI</name>
<reference evidence="9 10" key="1">
    <citation type="submission" date="2014-04" db="EMBL/GenBank/DDBJ databases">
        <authorList>
            <consortium name="DOE Joint Genome Institute"/>
            <person name="Kuo A."/>
            <person name="Kohler A."/>
            <person name="Costa M.D."/>
            <person name="Nagy L.G."/>
            <person name="Floudas D."/>
            <person name="Copeland A."/>
            <person name="Barry K.W."/>
            <person name="Cichocki N."/>
            <person name="Veneault-Fourrey C."/>
            <person name="LaButti K."/>
            <person name="Lindquist E.A."/>
            <person name="Lipzen A."/>
            <person name="Lundell T."/>
            <person name="Morin E."/>
            <person name="Murat C."/>
            <person name="Sun H."/>
            <person name="Tunlid A."/>
            <person name="Henrissat B."/>
            <person name="Grigoriev I.V."/>
            <person name="Hibbett D.S."/>
            <person name="Martin F."/>
            <person name="Nordberg H.P."/>
            <person name="Cantor M.N."/>
            <person name="Hua S.X."/>
        </authorList>
    </citation>
    <scope>NUCLEOTIDE SEQUENCE [LARGE SCALE GENOMIC DNA]</scope>
    <source>
        <strain evidence="9 10">Marx 270</strain>
    </source>
</reference>
<dbReference type="InterPro" id="IPR040457">
    <property type="entry name" value="GCP_C"/>
</dbReference>
<comment type="subcellular location">
    <subcellularLocation>
        <location evidence="5">Cytoplasm</location>
        <location evidence="5">Cytoskeleton</location>
        <location evidence="5">Microtubule organizing center</location>
    </subcellularLocation>
</comment>
<feature type="domain" description="Gamma tubulin complex component C-terminal" evidence="7">
    <location>
        <begin position="487"/>
        <end position="825"/>
    </location>
</feature>
<dbReference type="GO" id="GO:0043015">
    <property type="term" value="F:gamma-tubulin binding"/>
    <property type="evidence" value="ECO:0007669"/>
    <property type="project" value="InterPro"/>
</dbReference>
<feature type="region of interest" description="Disordered" evidence="6">
    <location>
        <begin position="576"/>
        <end position="596"/>
    </location>
</feature>
<dbReference type="GO" id="GO:0005874">
    <property type="term" value="C:microtubule"/>
    <property type="evidence" value="ECO:0007669"/>
    <property type="project" value="UniProtKB-KW"/>
</dbReference>
<evidence type="ECO:0000256" key="3">
    <source>
        <dbReference type="ARBA" id="ARBA00022701"/>
    </source>
</evidence>
<dbReference type="Gene3D" id="1.20.120.1900">
    <property type="entry name" value="Gamma-tubulin complex, C-terminal domain"/>
    <property type="match status" value="1"/>
</dbReference>
<dbReference type="InterPro" id="IPR007259">
    <property type="entry name" value="GCP"/>
</dbReference>
<keyword evidence="10" id="KW-1185">Reference proteome</keyword>
<dbReference type="AlphaFoldDB" id="A0A0C3PSD3"/>
<evidence type="ECO:0000256" key="5">
    <source>
        <dbReference type="RuleBase" id="RU363050"/>
    </source>
</evidence>
<dbReference type="GO" id="GO:0051225">
    <property type="term" value="P:spindle assembly"/>
    <property type="evidence" value="ECO:0007669"/>
    <property type="project" value="TreeGrafter"/>
</dbReference>
<reference evidence="10" key="2">
    <citation type="submission" date="2015-01" db="EMBL/GenBank/DDBJ databases">
        <title>Evolutionary Origins and Diversification of the Mycorrhizal Mutualists.</title>
        <authorList>
            <consortium name="DOE Joint Genome Institute"/>
            <consortium name="Mycorrhizal Genomics Consortium"/>
            <person name="Kohler A."/>
            <person name="Kuo A."/>
            <person name="Nagy L.G."/>
            <person name="Floudas D."/>
            <person name="Copeland A."/>
            <person name="Barry K.W."/>
            <person name="Cichocki N."/>
            <person name="Veneault-Fourrey C."/>
            <person name="LaButti K."/>
            <person name="Lindquist E.A."/>
            <person name="Lipzen A."/>
            <person name="Lundell T."/>
            <person name="Morin E."/>
            <person name="Murat C."/>
            <person name="Riley R."/>
            <person name="Ohm R."/>
            <person name="Sun H."/>
            <person name="Tunlid A."/>
            <person name="Henrissat B."/>
            <person name="Grigoriev I.V."/>
            <person name="Hibbett D.S."/>
            <person name="Martin F."/>
        </authorList>
    </citation>
    <scope>NUCLEOTIDE SEQUENCE [LARGE SCALE GENOMIC DNA]</scope>
    <source>
        <strain evidence="10">Marx 270</strain>
    </source>
</reference>
<dbReference type="GO" id="GO:0000278">
    <property type="term" value="P:mitotic cell cycle"/>
    <property type="evidence" value="ECO:0007669"/>
    <property type="project" value="TreeGrafter"/>
</dbReference>
<dbReference type="GO" id="GO:0051011">
    <property type="term" value="F:microtubule minus-end binding"/>
    <property type="evidence" value="ECO:0007669"/>
    <property type="project" value="TreeGrafter"/>
</dbReference>
<evidence type="ECO:0000259" key="7">
    <source>
        <dbReference type="Pfam" id="PF04130"/>
    </source>
</evidence>
<dbReference type="PANTHER" id="PTHR19302:SF13">
    <property type="entry name" value="GAMMA-TUBULIN COMPLEX COMPONENT 2"/>
    <property type="match status" value="1"/>
</dbReference>
<evidence type="ECO:0000313" key="10">
    <source>
        <dbReference type="Proteomes" id="UP000054217"/>
    </source>
</evidence>
<evidence type="ECO:0000256" key="2">
    <source>
        <dbReference type="ARBA" id="ARBA00022490"/>
    </source>
</evidence>
<gene>
    <name evidence="9" type="ORF">M404DRAFT_994303</name>
</gene>
<dbReference type="EMBL" id="KN831949">
    <property type="protein sequence ID" value="KIO11554.1"/>
    <property type="molecule type" value="Genomic_DNA"/>
</dbReference>
<evidence type="ECO:0000256" key="1">
    <source>
        <dbReference type="ARBA" id="ARBA00010337"/>
    </source>
</evidence>
<evidence type="ECO:0000313" key="9">
    <source>
        <dbReference type="EMBL" id="KIO11554.1"/>
    </source>
</evidence>
<organism evidence="9 10">
    <name type="scientific">Pisolithus tinctorius Marx 270</name>
    <dbReference type="NCBI Taxonomy" id="870435"/>
    <lineage>
        <taxon>Eukaryota</taxon>
        <taxon>Fungi</taxon>
        <taxon>Dikarya</taxon>
        <taxon>Basidiomycota</taxon>
        <taxon>Agaricomycotina</taxon>
        <taxon>Agaricomycetes</taxon>
        <taxon>Agaricomycetidae</taxon>
        <taxon>Boletales</taxon>
        <taxon>Sclerodermatineae</taxon>
        <taxon>Pisolithaceae</taxon>
        <taxon>Pisolithus</taxon>
    </lineage>
</organism>
<dbReference type="Proteomes" id="UP000054217">
    <property type="component" value="Unassembled WGS sequence"/>
</dbReference>
<dbReference type="GO" id="GO:0000922">
    <property type="term" value="C:spindle pole"/>
    <property type="evidence" value="ECO:0007669"/>
    <property type="project" value="InterPro"/>
</dbReference>
<dbReference type="Pfam" id="PF17681">
    <property type="entry name" value="GCP_N_terminal"/>
    <property type="match status" value="1"/>
</dbReference>
<dbReference type="GO" id="GO:0031122">
    <property type="term" value="P:cytoplasmic microtubule organization"/>
    <property type="evidence" value="ECO:0007669"/>
    <property type="project" value="TreeGrafter"/>
</dbReference>
<dbReference type="FunCoup" id="A0A0C3PSD3">
    <property type="interactions" value="653"/>
</dbReference>
<accession>A0A0C3PSD3</accession>
<dbReference type="InParanoid" id="A0A0C3PSD3"/>
<feature type="compositionally biased region" description="Basic and acidic residues" evidence="6">
    <location>
        <begin position="586"/>
        <end position="596"/>
    </location>
</feature>
<protein>
    <recommendedName>
        <fullName evidence="5">Spindle pole body component</fullName>
    </recommendedName>
</protein>
<dbReference type="GO" id="GO:0051321">
    <property type="term" value="P:meiotic cell cycle"/>
    <property type="evidence" value="ECO:0007669"/>
    <property type="project" value="TreeGrafter"/>
</dbReference>
<sequence>MDPYTPRTRPGARKKNITLSAKEYTKITGTIASVRRNRHFNDDIDEDLDGPVHTVRGSRRSSQEPSFIAETSFVRAPLNSRVGTTSFSPKNKGKGKEDLLDHLPLDVQEALILEDLLFVLMGIEGVHITYHPDYSPEDDDPLQGIRFAIASPLDPSIRDLAERVLPLATYYTAISAFVESRSHLEFGLVNHALCAAIRDMLKEYQTLLSQLEHAFNTSPLFTLQKLWFYVHPTVHTLSLIYKLVLELATMDDDDGSSISSASSDPEQAARDEALGLGGAKLKAVLSEITKSSTSAAIPVKGGEVLTAIYERMQGMSGDPTARKVYGTLMSAAGAPYVEMLREWATTGRLHDPYEELCVKESKFISKGILEVDYTDEYWERRYTLRDGSTLSSKQQHAGVPLPRTPGGRLPGGACIPPMLEGWKHKVLLSGKYLNVIRECGIEVQSIQPRRDQEQFSMDDEKLYKFVEDAYTHANRTLLRLLLQDQQLVPRLRSLKRYFFLSQASFLTHLLDLAHTELKKPAKSASIVKLQSLLDLSLSSEDASFREDVKVTMANTGLYEWLLKVISVSGIIGGEGGEGNHDTAATEEPKKDRDKDKDEKKALLAIDALALDYTVKFPLSLVISRKTILRYQLLFRFLLHLKHVEQSLASMWIEQKTTPWRQPVPNHPEFEQWRLRVTLLRTRMLSFIQQILAFVTFEVLEPNWRSLEVKLSKVTTVDQLLRDHVDFLDTCLKECMLTSAKLLRAYSRLIVTCSTFALYSSSFTKSANQALAAAEAGDGDQAMNKRWEFLKKFESNFNHWFQFHLDCVQYYASSENVTLLPLVVRLSGIKTL</sequence>
<dbReference type="PANTHER" id="PTHR19302">
    <property type="entry name" value="GAMMA TUBULIN COMPLEX PROTEIN"/>
    <property type="match status" value="1"/>
</dbReference>
<evidence type="ECO:0000259" key="8">
    <source>
        <dbReference type="Pfam" id="PF17681"/>
    </source>
</evidence>
<keyword evidence="3 5" id="KW-0493">Microtubule</keyword>
<dbReference type="InterPro" id="IPR041470">
    <property type="entry name" value="GCP_N"/>
</dbReference>
<keyword evidence="2 5" id="KW-0963">Cytoplasm</keyword>
<dbReference type="FunFam" id="1.20.120.1900:FF:000011">
    <property type="entry name" value="Spindle pole body component"/>
    <property type="match status" value="1"/>
</dbReference>
<feature type="domain" description="Gamma tubulin complex component protein N-terminal" evidence="8">
    <location>
        <begin position="113"/>
        <end position="483"/>
    </location>
</feature>
<dbReference type="OrthoDB" id="2192946at2759"/>
<proteinExistence type="inferred from homology"/>
<dbReference type="GO" id="GO:0044732">
    <property type="term" value="C:mitotic spindle pole body"/>
    <property type="evidence" value="ECO:0007669"/>
    <property type="project" value="TreeGrafter"/>
</dbReference>
<dbReference type="HOGENOM" id="CLU_007738_0_0_1"/>
<dbReference type="GO" id="GO:0007020">
    <property type="term" value="P:microtubule nucleation"/>
    <property type="evidence" value="ECO:0007669"/>
    <property type="project" value="InterPro"/>
</dbReference>
<comment type="similarity">
    <text evidence="1 5">Belongs to the TUBGCP family.</text>
</comment>
<keyword evidence="4 5" id="KW-0206">Cytoskeleton</keyword>
<evidence type="ECO:0000256" key="6">
    <source>
        <dbReference type="SAM" id="MobiDB-lite"/>
    </source>
</evidence>
<evidence type="ECO:0000256" key="4">
    <source>
        <dbReference type="ARBA" id="ARBA00023212"/>
    </source>
</evidence>
<dbReference type="STRING" id="870435.A0A0C3PSD3"/>
<dbReference type="InterPro" id="IPR042241">
    <property type="entry name" value="GCP_C_sf"/>
</dbReference>
<dbReference type="Pfam" id="PF04130">
    <property type="entry name" value="GCP_C_terminal"/>
    <property type="match status" value="1"/>
</dbReference>
<dbReference type="GO" id="GO:0000930">
    <property type="term" value="C:gamma-tubulin complex"/>
    <property type="evidence" value="ECO:0007669"/>
    <property type="project" value="TreeGrafter"/>
</dbReference>